<protein>
    <recommendedName>
        <fullName evidence="3">Spore germination protein GerPA/GerPF</fullName>
    </recommendedName>
</protein>
<dbReference type="Proteomes" id="UP001579974">
    <property type="component" value="Unassembled WGS sequence"/>
</dbReference>
<organism evidence="1 2">
    <name type="scientific">Alicyclobacillus fastidiosus</name>
    <dbReference type="NCBI Taxonomy" id="392011"/>
    <lineage>
        <taxon>Bacteria</taxon>
        <taxon>Bacillati</taxon>
        <taxon>Bacillota</taxon>
        <taxon>Bacilli</taxon>
        <taxon>Bacillales</taxon>
        <taxon>Alicyclobacillaceae</taxon>
        <taxon>Alicyclobacillus</taxon>
    </lineage>
</organism>
<evidence type="ECO:0008006" key="3">
    <source>
        <dbReference type="Google" id="ProtNLM"/>
    </source>
</evidence>
<keyword evidence="2" id="KW-1185">Reference proteome</keyword>
<evidence type="ECO:0000313" key="2">
    <source>
        <dbReference type="Proteomes" id="UP001579974"/>
    </source>
</evidence>
<name>A0ABV5A9A6_9BACL</name>
<gene>
    <name evidence="1" type="ORF">KKP3000_001312</name>
</gene>
<dbReference type="RefSeq" id="WP_275475707.1">
    <property type="nucleotide sequence ID" value="NZ_CP162940.1"/>
</dbReference>
<evidence type="ECO:0000313" key="1">
    <source>
        <dbReference type="EMBL" id="MFB5188878.1"/>
    </source>
</evidence>
<reference evidence="1 2" key="1">
    <citation type="journal article" date="2024" name="Int. J. Mol. Sci.">
        <title>Exploration of Alicyclobacillus spp. Genome in Search of Antibiotic Resistance.</title>
        <authorList>
            <person name="Bucka-Kolendo J."/>
            <person name="Kiousi D.E."/>
            <person name="Dekowska A."/>
            <person name="Mikolajczuk-Szczyrba A."/>
            <person name="Karadedos D.M."/>
            <person name="Michael P."/>
            <person name="Galanis A."/>
            <person name="Sokolowska B."/>
        </authorList>
    </citation>
    <scope>NUCLEOTIDE SEQUENCE [LARGE SCALE GENOMIC DNA]</scope>
    <source>
        <strain evidence="1 2">KKP 3000</strain>
    </source>
</reference>
<sequence>MSCQISFRTMNVNAPAQNAGVFIGDISIPGLDANQKVNSAHGAIYGFYNIESSTVNVTADGHEFVDGVINDQDIKPVWGVNT</sequence>
<accession>A0ABV5A9A6</accession>
<proteinExistence type="predicted"/>
<comment type="caution">
    <text evidence="1">The sequence shown here is derived from an EMBL/GenBank/DDBJ whole genome shotgun (WGS) entry which is preliminary data.</text>
</comment>
<dbReference type="EMBL" id="JBDXSU010000001">
    <property type="protein sequence ID" value="MFB5188878.1"/>
    <property type="molecule type" value="Genomic_DNA"/>
</dbReference>